<comment type="caution">
    <text evidence="2">The sequence shown here is derived from an EMBL/GenBank/DDBJ whole genome shotgun (WGS) entry which is preliminary data.</text>
</comment>
<evidence type="ECO:0008006" key="4">
    <source>
        <dbReference type="Google" id="ProtNLM"/>
    </source>
</evidence>
<proteinExistence type="predicted"/>
<reference evidence="2 3" key="1">
    <citation type="submission" date="2024-01" db="EMBL/GenBank/DDBJ databases">
        <title>Complete genome of Cladobotryum mycophilum ATHUM6906.</title>
        <authorList>
            <person name="Christinaki A.C."/>
            <person name="Myridakis A.I."/>
            <person name="Kouvelis V.N."/>
        </authorList>
    </citation>
    <scope>NUCLEOTIDE SEQUENCE [LARGE SCALE GENOMIC DNA]</scope>
    <source>
        <strain evidence="2 3">ATHUM6906</strain>
    </source>
</reference>
<dbReference type="Gene3D" id="2.40.40.10">
    <property type="entry name" value="RlpA-like domain"/>
    <property type="match status" value="1"/>
</dbReference>
<gene>
    <name evidence="2" type="ORF">PT974_05748</name>
</gene>
<evidence type="ECO:0000313" key="2">
    <source>
        <dbReference type="EMBL" id="KAK5992344.1"/>
    </source>
</evidence>
<organism evidence="2 3">
    <name type="scientific">Cladobotryum mycophilum</name>
    <dbReference type="NCBI Taxonomy" id="491253"/>
    <lineage>
        <taxon>Eukaryota</taxon>
        <taxon>Fungi</taxon>
        <taxon>Dikarya</taxon>
        <taxon>Ascomycota</taxon>
        <taxon>Pezizomycotina</taxon>
        <taxon>Sordariomycetes</taxon>
        <taxon>Hypocreomycetidae</taxon>
        <taxon>Hypocreales</taxon>
        <taxon>Hypocreaceae</taxon>
        <taxon>Cladobotryum</taxon>
    </lineage>
</organism>
<keyword evidence="3" id="KW-1185">Reference proteome</keyword>
<protein>
    <recommendedName>
        <fullName evidence="4">Chitinase</fullName>
    </recommendedName>
</protein>
<dbReference type="Proteomes" id="UP001338125">
    <property type="component" value="Unassembled WGS sequence"/>
</dbReference>
<evidence type="ECO:0000256" key="1">
    <source>
        <dbReference type="SAM" id="MobiDB-lite"/>
    </source>
</evidence>
<sequence>MDSRSNGRHDVSNMVEAEPHAPGPLVSAANVINNGTGFGTYYYDIKQTKACGADFSLMNQGNVECNRGALSLNKINSNNLVAMNHTLLAGNLAKYCGKRVVVTVNGVKSNVPFFIGDGCERCGTGSSNNHQWNPTGAPGLDFSYSQLSALNNNACFAGHIDLSWEITDETVFNFDTNAPGKPQGPANQKRRSTRSERLAHMQAHKQ</sequence>
<evidence type="ECO:0000313" key="3">
    <source>
        <dbReference type="Proteomes" id="UP001338125"/>
    </source>
</evidence>
<dbReference type="EMBL" id="JAVFKD010000012">
    <property type="protein sequence ID" value="KAK5992344.1"/>
    <property type="molecule type" value="Genomic_DNA"/>
</dbReference>
<dbReference type="SUPFAM" id="SSF50685">
    <property type="entry name" value="Barwin-like endoglucanases"/>
    <property type="match status" value="1"/>
</dbReference>
<name>A0ABR0SJW3_9HYPO</name>
<feature type="region of interest" description="Disordered" evidence="1">
    <location>
        <begin position="175"/>
        <end position="206"/>
    </location>
</feature>
<dbReference type="InterPro" id="IPR036908">
    <property type="entry name" value="RlpA-like_sf"/>
</dbReference>
<accession>A0ABR0SJW3</accession>